<reference evidence="4" key="1">
    <citation type="journal article" date="2021" name="Genome Biol. Evol.">
        <title>A High-Quality Reference Genome for a Parasitic Bivalve with Doubly Uniparental Inheritance (Bivalvia: Unionida).</title>
        <authorList>
            <person name="Smith C.H."/>
        </authorList>
    </citation>
    <scope>NUCLEOTIDE SEQUENCE</scope>
    <source>
        <strain evidence="4">CHS0354</strain>
    </source>
</reference>
<dbReference type="SMART" id="SM00355">
    <property type="entry name" value="ZnF_C2H2"/>
    <property type="match status" value="4"/>
</dbReference>
<keyword evidence="1" id="KW-0479">Metal-binding</keyword>
<reference evidence="4" key="2">
    <citation type="journal article" date="2021" name="Genome Biol. Evol.">
        <title>Developing a high-quality reference genome for a parasitic bivalve with doubly uniparental inheritance (Bivalvia: Unionida).</title>
        <authorList>
            <person name="Smith C.H."/>
        </authorList>
    </citation>
    <scope>NUCLEOTIDE SEQUENCE</scope>
    <source>
        <strain evidence="4">CHS0354</strain>
        <tissue evidence="4">Mantle</tissue>
    </source>
</reference>
<dbReference type="PROSITE" id="PS50157">
    <property type="entry name" value="ZINC_FINGER_C2H2_2"/>
    <property type="match status" value="1"/>
</dbReference>
<sequence>MELKMEFGEYQRQSSDELGNLQGRQGNQGSDQWVEKVEKSCSPSIMDTCHSEVKLLVGPKTELYSSCSDPTENKENIQMGCASVEKVLTRDMVRKTLCSSTENLMRFAEILYKCTLCTSLPSILTSKDNFLSHVKNIHLEHHNLTSRHCTQCALSFQTGEDLNAHMSCDHTGNDIIDVGSCDMAENEDQFSCKKTEKNVQKGTNECTDKCFESHSKESKRPKLEQEQLEVDCSISKGNYASERGFNNSSTTFKRHFSKHSELSNNHSDVNFQSFEEIQPHFTISHHGFVRKPEETTGLSSPDNPIDYSVNCRRERLLIPKVEKIQARVDVENFHGDGISKLQHLTNYMMQNSVTGIPMPTAFTPEFGKFTKLIREGGNIVYFCQVCNWKCPIKSNFQIHCDTEGHKSKVKMAEDTKPRKDELGPNEERQSPAKDLKGGKTIALSRESEQHDFSEPRSWSPHVGASCRSLLVEKSGLYIDHRETKSDKILSFHSKCNVEHPYLENRSATEKEVNSNCLRKALSQTCDMDTCDKKLVPLKLNRRKRHAPTSVRNLTRNFHRLVDSDSSDDENDDVKCVPPKSRFSTDSVLSEPTKKKLLQFIQDKMSPEHRNVWGENSLILKGDSYHSSETEVSSRNCQGSKDLEQNNASDIEPKPKPTTIKNESTEVILSSLKTDDASNDASCNSPTQPQSKFYKCFFCRYEYSNVQDYTQHFETMHGQGKSRADDNGSSDTAPDGAVDGNSCPNSTGELWKVHRLKQILPELLYVCPRGNVSRDLLLQKISCCLGDSQTILWGPACNKAMREVFPGSLAQRKGKYKKTYFFGVDMVDATTETAEDLSDAETVPAGYQPLRDMSQDVEKLLEYLPTVLTWTGNMYHGVSRDQVLNMLIEKFSESEVKHWGSQCNRAIRFLYPDVEMKRKGKYKTTVFFGVDFIEGMSKQGFIPNKRGRPRKQHIDDERFKFLSKDRERMGCENVDIGQIQLSEPSGLLRMARTKNWLTSIGYKRSVDKTSGDGHDESHHNSFKMAVDNFYLKHCSIINQAHYSHLSGHGNPQWNQSSKRFASFGSHIIKTGCSTRKKSYGAIDERERTDRANNSREITLRDSFDVDSDSTESPLNYSMCRKSSESLESSPSQDPSVNPLEPGLWNTSSHSSEDSNLDEKIMDNRAEFNRSDGIKKMFPSADIYDPLLFYNEKDRTGMHKVSRDMEQAEPEEAENQMNDVDAETFSLETDALKRVFK</sequence>
<feature type="region of interest" description="Disordered" evidence="2">
    <location>
        <begin position="628"/>
        <end position="663"/>
    </location>
</feature>
<organism evidence="4 5">
    <name type="scientific">Potamilus streckersoni</name>
    <dbReference type="NCBI Taxonomy" id="2493646"/>
    <lineage>
        <taxon>Eukaryota</taxon>
        <taxon>Metazoa</taxon>
        <taxon>Spiralia</taxon>
        <taxon>Lophotrochozoa</taxon>
        <taxon>Mollusca</taxon>
        <taxon>Bivalvia</taxon>
        <taxon>Autobranchia</taxon>
        <taxon>Heteroconchia</taxon>
        <taxon>Palaeoheterodonta</taxon>
        <taxon>Unionida</taxon>
        <taxon>Unionoidea</taxon>
        <taxon>Unionidae</taxon>
        <taxon>Ambleminae</taxon>
        <taxon>Lampsilini</taxon>
        <taxon>Potamilus</taxon>
    </lineage>
</organism>
<feature type="compositionally biased region" description="Basic and acidic residues" evidence="2">
    <location>
        <begin position="408"/>
        <end position="437"/>
    </location>
</feature>
<gene>
    <name evidence="4" type="ORF">CHS0354_004722</name>
</gene>
<comment type="caution">
    <text evidence="4">The sequence shown here is derived from an EMBL/GenBank/DDBJ whole genome shotgun (WGS) entry which is preliminary data.</text>
</comment>
<dbReference type="InterPro" id="IPR013087">
    <property type="entry name" value="Znf_C2H2_type"/>
</dbReference>
<dbReference type="Proteomes" id="UP001195483">
    <property type="component" value="Unassembled WGS sequence"/>
</dbReference>
<evidence type="ECO:0000256" key="1">
    <source>
        <dbReference type="PROSITE-ProRule" id="PRU00042"/>
    </source>
</evidence>
<feature type="compositionally biased region" description="Basic and acidic residues" evidence="2">
    <location>
        <begin position="1085"/>
        <end position="1102"/>
    </location>
</feature>
<evidence type="ECO:0000313" key="4">
    <source>
        <dbReference type="EMBL" id="KAK3602204.1"/>
    </source>
</evidence>
<evidence type="ECO:0000259" key="3">
    <source>
        <dbReference type="PROSITE" id="PS50157"/>
    </source>
</evidence>
<keyword evidence="1" id="KW-0863">Zinc-finger</keyword>
<dbReference type="GO" id="GO:0008270">
    <property type="term" value="F:zinc ion binding"/>
    <property type="evidence" value="ECO:0007669"/>
    <property type="project" value="UniProtKB-KW"/>
</dbReference>
<feature type="compositionally biased region" description="Low complexity" evidence="2">
    <location>
        <begin position="1124"/>
        <end position="1134"/>
    </location>
</feature>
<evidence type="ECO:0000313" key="5">
    <source>
        <dbReference type="Proteomes" id="UP001195483"/>
    </source>
</evidence>
<accession>A0AAE0W5V1</accession>
<feature type="region of interest" description="Disordered" evidence="2">
    <location>
        <begin position="1"/>
        <end position="32"/>
    </location>
</feature>
<feature type="region of interest" description="Disordered" evidence="2">
    <location>
        <begin position="1085"/>
        <end position="1155"/>
    </location>
</feature>
<keyword evidence="5" id="KW-1185">Reference proteome</keyword>
<dbReference type="AlphaFoldDB" id="A0AAE0W5V1"/>
<feature type="region of interest" description="Disordered" evidence="2">
    <location>
        <begin position="408"/>
        <end position="438"/>
    </location>
</feature>
<feature type="region of interest" description="Disordered" evidence="2">
    <location>
        <begin position="561"/>
        <end position="588"/>
    </location>
</feature>
<reference evidence="4" key="3">
    <citation type="submission" date="2023-05" db="EMBL/GenBank/DDBJ databases">
        <authorList>
            <person name="Smith C.H."/>
        </authorList>
    </citation>
    <scope>NUCLEOTIDE SEQUENCE</scope>
    <source>
        <strain evidence="4">CHS0354</strain>
        <tissue evidence="4">Mantle</tissue>
    </source>
</reference>
<name>A0AAE0W5V1_9BIVA</name>
<feature type="region of interest" description="Disordered" evidence="2">
    <location>
        <begin position="716"/>
        <end position="740"/>
    </location>
</feature>
<dbReference type="EMBL" id="JAEAOA010000349">
    <property type="protein sequence ID" value="KAK3602204.1"/>
    <property type="molecule type" value="Genomic_DNA"/>
</dbReference>
<protein>
    <recommendedName>
        <fullName evidence="3">C2H2-type domain-containing protein</fullName>
    </recommendedName>
</protein>
<keyword evidence="1" id="KW-0862">Zinc</keyword>
<evidence type="ECO:0000256" key="2">
    <source>
        <dbReference type="SAM" id="MobiDB-lite"/>
    </source>
</evidence>
<proteinExistence type="predicted"/>
<dbReference type="PROSITE" id="PS00028">
    <property type="entry name" value="ZINC_FINGER_C2H2_1"/>
    <property type="match status" value="2"/>
</dbReference>
<feature type="compositionally biased region" description="Low complexity" evidence="2">
    <location>
        <begin position="18"/>
        <end position="29"/>
    </location>
</feature>
<feature type="compositionally biased region" description="Polar residues" evidence="2">
    <location>
        <begin position="629"/>
        <end position="648"/>
    </location>
</feature>
<feature type="domain" description="C2H2-type" evidence="3">
    <location>
        <begin position="147"/>
        <end position="175"/>
    </location>
</feature>